<feature type="transmembrane region" description="Helical" evidence="1">
    <location>
        <begin position="181"/>
        <end position="198"/>
    </location>
</feature>
<organism evidence="2 3">
    <name type="scientific">Phytohabitans aurantiacus</name>
    <dbReference type="NCBI Taxonomy" id="3016789"/>
    <lineage>
        <taxon>Bacteria</taxon>
        <taxon>Bacillati</taxon>
        <taxon>Actinomycetota</taxon>
        <taxon>Actinomycetes</taxon>
        <taxon>Micromonosporales</taxon>
        <taxon>Micromonosporaceae</taxon>
    </lineage>
</organism>
<keyword evidence="1" id="KW-0472">Membrane</keyword>
<evidence type="ECO:0000313" key="2">
    <source>
        <dbReference type="EMBL" id="GLH99975.1"/>
    </source>
</evidence>
<reference evidence="2" key="1">
    <citation type="submission" date="2022-12" db="EMBL/GenBank/DDBJ databases">
        <title>New Phytohabitans aurantiacus sp. RD004123 nov., an actinomycete isolated from soil.</title>
        <authorList>
            <person name="Triningsih D.W."/>
            <person name="Harunari E."/>
            <person name="Igarashi Y."/>
        </authorList>
    </citation>
    <scope>NUCLEOTIDE SEQUENCE</scope>
    <source>
        <strain evidence="2">RD004123</strain>
    </source>
</reference>
<accession>A0ABQ5R310</accession>
<proteinExistence type="predicted"/>
<keyword evidence="1" id="KW-1133">Transmembrane helix</keyword>
<comment type="caution">
    <text evidence="2">The sequence shown here is derived from an EMBL/GenBank/DDBJ whole genome shotgun (WGS) entry which is preliminary data.</text>
</comment>
<dbReference type="Proteomes" id="UP001144280">
    <property type="component" value="Unassembled WGS sequence"/>
</dbReference>
<protein>
    <submittedName>
        <fullName evidence="2">Uncharacterized protein</fullName>
    </submittedName>
</protein>
<feature type="transmembrane region" description="Helical" evidence="1">
    <location>
        <begin position="156"/>
        <end position="175"/>
    </location>
</feature>
<keyword evidence="1" id="KW-0812">Transmembrane</keyword>
<name>A0ABQ5R310_9ACTN</name>
<dbReference type="EMBL" id="BSDI01000029">
    <property type="protein sequence ID" value="GLH99975.1"/>
    <property type="molecule type" value="Genomic_DNA"/>
</dbReference>
<sequence>MIPHAIRQQPPGFEAAPTLSRFSVTGRRYRSRGGQRVALVHGTDGVTLTSTQGPATVLFDQCTAMLRYADGGRHLYGIDGIPVQVEPTFFVIPTAALTRIDDAVPANAIVDLPAREPANIPKPSRLAGLRARLRAPSMLWRIPPDRFTFLRGGGGSYLLTIALLGALATLFPLGIALDQPTLGAAGMMCGVALIWRWHRNDYW</sequence>
<evidence type="ECO:0000256" key="1">
    <source>
        <dbReference type="SAM" id="Phobius"/>
    </source>
</evidence>
<evidence type="ECO:0000313" key="3">
    <source>
        <dbReference type="Proteomes" id="UP001144280"/>
    </source>
</evidence>
<gene>
    <name evidence="2" type="ORF">Pa4123_52510</name>
</gene>
<keyword evidence="3" id="KW-1185">Reference proteome</keyword>
<dbReference type="RefSeq" id="WP_281899994.1">
    <property type="nucleotide sequence ID" value="NZ_BSDI01000029.1"/>
</dbReference>